<dbReference type="KEGG" id="ssai:N0B31_13065"/>
<keyword evidence="3" id="KW-1185">Reference proteome</keyword>
<evidence type="ECO:0000313" key="2">
    <source>
        <dbReference type="EMBL" id="UWM53077.1"/>
    </source>
</evidence>
<dbReference type="RefSeq" id="WP_260592072.1">
    <property type="nucleotide sequence ID" value="NZ_CP104003.1"/>
</dbReference>
<evidence type="ECO:0000259" key="1">
    <source>
        <dbReference type="Pfam" id="PF26297"/>
    </source>
</evidence>
<dbReference type="EMBL" id="CP104003">
    <property type="protein sequence ID" value="UWM53077.1"/>
    <property type="molecule type" value="Genomic_DNA"/>
</dbReference>
<feature type="domain" description="DUF8081" evidence="1">
    <location>
        <begin position="3"/>
        <end position="73"/>
    </location>
</feature>
<accession>A0A9E7R027</accession>
<dbReference type="Pfam" id="PF26297">
    <property type="entry name" value="DUF8081"/>
    <property type="match status" value="1"/>
</dbReference>
<sequence>MAYVVQITESAIETNPRVAEYRESVGERVRFDSAADAEALVEKFNTEGEGAVRLRHVHEEHPLEEQDVVDGYVEPA</sequence>
<organism evidence="2 3">
    <name type="scientific">Salinirubellus salinus</name>
    <dbReference type="NCBI Taxonomy" id="1364945"/>
    <lineage>
        <taxon>Archaea</taxon>
        <taxon>Methanobacteriati</taxon>
        <taxon>Methanobacteriota</taxon>
        <taxon>Stenosarchaea group</taxon>
        <taxon>Halobacteria</taxon>
        <taxon>Halobacteriales</taxon>
        <taxon>Natronomonadaceae</taxon>
        <taxon>Salinirubellus</taxon>
    </lineage>
</organism>
<dbReference type="AlphaFoldDB" id="A0A9E7R027"/>
<name>A0A9E7R027_9EURY</name>
<dbReference type="Proteomes" id="UP001057580">
    <property type="component" value="Chromosome"/>
</dbReference>
<dbReference type="InterPro" id="IPR058394">
    <property type="entry name" value="DUF8081"/>
</dbReference>
<evidence type="ECO:0000313" key="3">
    <source>
        <dbReference type="Proteomes" id="UP001057580"/>
    </source>
</evidence>
<proteinExistence type="predicted"/>
<protein>
    <recommendedName>
        <fullName evidence="1">DUF8081 domain-containing protein</fullName>
    </recommendedName>
</protein>
<gene>
    <name evidence="2" type="ORF">N0B31_13065</name>
</gene>
<reference evidence="2" key="1">
    <citation type="submission" date="2022-09" db="EMBL/GenBank/DDBJ databases">
        <title>Diverse halophilic archaea isolated from saline environments.</title>
        <authorList>
            <person name="Cui H.-L."/>
        </authorList>
    </citation>
    <scope>NUCLEOTIDE SEQUENCE</scope>
    <source>
        <strain evidence="2">ZS-35-S2</strain>
    </source>
</reference>
<dbReference type="GeneID" id="74943369"/>